<comment type="caution">
    <text evidence="5">The sequence shown here is derived from an EMBL/GenBank/DDBJ whole genome shotgun (WGS) entry which is preliminary data.</text>
</comment>
<keyword evidence="5" id="KW-0032">Aminotransferase</keyword>
<dbReference type="CDD" id="cd00610">
    <property type="entry name" value="OAT_like"/>
    <property type="match status" value="1"/>
</dbReference>
<evidence type="ECO:0000256" key="3">
    <source>
        <dbReference type="ARBA" id="ARBA00022898"/>
    </source>
</evidence>
<dbReference type="PANTHER" id="PTHR45688:SF13">
    <property type="entry name" value="ALANINE--GLYOXYLATE AMINOTRANSFERASE 2-LIKE"/>
    <property type="match status" value="1"/>
</dbReference>
<dbReference type="InterPro" id="IPR049704">
    <property type="entry name" value="Aminotrans_3_PPA_site"/>
</dbReference>
<evidence type="ECO:0000256" key="2">
    <source>
        <dbReference type="ARBA" id="ARBA00008954"/>
    </source>
</evidence>
<evidence type="ECO:0000313" key="6">
    <source>
        <dbReference type="Proteomes" id="UP000613160"/>
    </source>
</evidence>
<sequence>MTMVNAFGADDFARLSPAEQALIARREKVMGPAYRLFYERPIHFVRGEGVFLFDPDGNAFLDAYNNVASLGHGHPAVVEAITRQTAILNTHTRYLHENVIDYAEQLTATFPAYLSQAMLTCTGSEANDLAVRVARSVTGGTGIIVSSLAYHGVTATVAEFSPSLGESVNLGPHVRTVAPPDPYRETPEEARDRFGRDVQTAIDDLRRHGIKPALLIVDTIFSSDGVVPEPKGFLQPAVEAIRRTGGLFVADEVQPGFGRTGDTMWGFERHGVEPDMVTLGKPMGNGYPMAGLVVKPEVTAEFGRRSRYFNTFGGNPIAAAAGLAVLKVLAEERLQDNAQDVGAYLRAGISTLAGEFSCIGDVRGAGLFIGVEMVSDTQAKTPDAAITTRLVNGLRERRVLISASGPHANVLKIRPPMVFSRGNVDTLIEAMRDTLQSL</sequence>
<evidence type="ECO:0000256" key="4">
    <source>
        <dbReference type="RuleBase" id="RU003560"/>
    </source>
</evidence>
<reference evidence="5" key="2">
    <citation type="submission" date="2020-09" db="EMBL/GenBank/DDBJ databases">
        <authorList>
            <person name="Sun Q."/>
            <person name="Zhou Y."/>
        </authorList>
    </citation>
    <scope>NUCLEOTIDE SEQUENCE</scope>
    <source>
        <strain evidence="5">CGMCC 1.15493</strain>
    </source>
</reference>
<dbReference type="GO" id="GO:0030170">
    <property type="term" value="F:pyridoxal phosphate binding"/>
    <property type="evidence" value="ECO:0007669"/>
    <property type="project" value="InterPro"/>
</dbReference>
<accession>A0A916Y3S3</accession>
<dbReference type="PANTHER" id="PTHR45688">
    <property type="match status" value="1"/>
</dbReference>
<organism evidence="5 6">
    <name type="scientific">Aureimonas glaciei</name>
    <dbReference type="NCBI Taxonomy" id="1776957"/>
    <lineage>
        <taxon>Bacteria</taxon>
        <taxon>Pseudomonadati</taxon>
        <taxon>Pseudomonadota</taxon>
        <taxon>Alphaproteobacteria</taxon>
        <taxon>Hyphomicrobiales</taxon>
        <taxon>Aurantimonadaceae</taxon>
        <taxon>Aureimonas</taxon>
    </lineage>
</organism>
<dbReference type="InterPro" id="IPR005814">
    <property type="entry name" value="Aminotrans_3"/>
</dbReference>
<keyword evidence="6" id="KW-1185">Reference proteome</keyword>
<dbReference type="InterPro" id="IPR015424">
    <property type="entry name" value="PyrdxlP-dep_Trfase"/>
</dbReference>
<dbReference type="PIRSF" id="PIRSF000521">
    <property type="entry name" value="Transaminase_4ab_Lys_Orn"/>
    <property type="match status" value="1"/>
</dbReference>
<dbReference type="SUPFAM" id="SSF53383">
    <property type="entry name" value="PLP-dependent transferases"/>
    <property type="match status" value="1"/>
</dbReference>
<dbReference type="Pfam" id="PF00202">
    <property type="entry name" value="Aminotran_3"/>
    <property type="match status" value="1"/>
</dbReference>
<dbReference type="GO" id="GO:0008483">
    <property type="term" value="F:transaminase activity"/>
    <property type="evidence" value="ECO:0007669"/>
    <property type="project" value="UniProtKB-KW"/>
</dbReference>
<proteinExistence type="inferred from homology"/>
<dbReference type="Proteomes" id="UP000613160">
    <property type="component" value="Unassembled WGS sequence"/>
</dbReference>
<dbReference type="AlphaFoldDB" id="A0A916Y3S3"/>
<comment type="similarity">
    <text evidence="2 4">Belongs to the class-III pyridoxal-phosphate-dependent aminotransferase family.</text>
</comment>
<evidence type="ECO:0000256" key="1">
    <source>
        <dbReference type="ARBA" id="ARBA00001933"/>
    </source>
</evidence>
<dbReference type="RefSeq" id="WP_188853240.1">
    <property type="nucleotide sequence ID" value="NZ_BMJJ01000009.1"/>
</dbReference>
<dbReference type="PROSITE" id="PS00600">
    <property type="entry name" value="AA_TRANSFER_CLASS_3"/>
    <property type="match status" value="1"/>
</dbReference>
<dbReference type="Gene3D" id="3.40.640.10">
    <property type="entry name" value="Type I PLP-dependent aspartate aminotransferase-like (Major domain)"/>
    <property type="match status" value="1"/>
</dbReference>
<gene>
    <name evidence="5" type="ORF">GCM10011335_35700</name>
</gene>
<dbReference type="InterPro" id="IPR015421">
    <property type="entry name" value="PyrdxlP-dep_Trfase_major"/>
</dbReference>
<dbReference type="InterPro" id="IPR015422">
    <property type="entry name" value="PyrdxlP-dep_Trfase_small"/>
</dbReference>
<comment type="cofactor">
    <cofactor evidence="1">
        <name>pyridoxal 5'-phosphate</name>
        <dbReference type="ChEBI" id="CHEBI:597326"/>
    </cofactor>
</comment>
<keyword evidence="3 4" id="KW-0663">Pyridoxal phosphate</keyword>
<protein>
    <submittedName>
        <fullName evidence="5">Aminotransferase</fullName>
    </submittedName>
</protein>
<keyword evidence="5" id="KW-0808">Transferase</keyword>
<dbReference type="Gene3D" id="3.90.1150.10">
    <property type="entry name" value="Aspartate Aminotransferase, domain 1"/>
    <property type="match status" value="1"/>
</dbReference>
<evidence type="ECO:0000313" key="5">
    <source>
        <dbReference type="EMBL" id="GGD29438.1"/>
    </source>
</evidence>
<reference evidence="5" key="1">
    <citation type="journal article" date="2014" name="Int. J. Syst. Evol. Microbiol.">
        <title>Complete genome sequence of Corynebacterium casei LMG S-19264T (=DSM 44701T), isolated from a smear-ripened cheese.</title>
        <authorList>
            <consortium name="US DOE Joint Genome Institute (JGI-PGF)"/>
            <person name="Walter F."/>
            <person name="Albersmeier A."/>
            <person name="Kalinowski J."/>
            <person name="Ruckert C."/>
        </authorList>
    </citation>
    <scope>NUCLEOTIDE SEQUENCE</scope>
    <source>
        <strain evidence="5">CGMCC 1.15493</strain>
    </source>
</reference>
<name>A0A916Y3S3_9HYPH</name>
<dbReference type="EMBL" id="BMJJ01000009">
    <property type="protein sequence ID" value="GGD29438.1"/>
    <property type="molecule type" value="Genomic_DNA"/>
</dbReference>